<proteinExistence type="predicted"/>
<dbReference type="EMBL" id="BAABDK010000033">
    <property type="protein sequence ID" value="GAA4052750.1"/>
    <property type="molecule type" value="Genomic_DNA"/>
</dbReference>
<organism evidence="3 4">
    <name type="scientific">Hymenobacter glaciei</name>
    <dbReference type="NCBI Taxonomy" id="877209"/>
    <lineage>
        <taxon>Bacteria</taxon>
        <taxon>Pseudomonadati</taxon>
        <taxon>Bacteroidota</taxon>
        <taxon>Cytophagia</taxon>
        <taxon>Cytophagales</taxon>
        <taxon>Hymenobacteraceae</taxon>
        <taxon>Hymenobacter</taxon>
    </lineage>
</organism>
<evidence type="ECO:0000256" key="1">
    <source>
        <dbReference type="SAM" id="SignalP"/>
    </source>
</evidence>
<feature type="domain" description="Right handed beta helix" evidence="2">
    <location>
        <begin position="268"/>
        <end position="413"/>
    </location>
</feature>
<comment type="caution">
    <text evidence="3">The sequence shown here is derived from an EMBL/GenBank/DDBJ whole genome shotgun (WGS) entry which is preliminary data.</text>
</comment>
<dbReference type="SMART" id="SM00710">
    <property type="entry name" value="PbH1"/>
    <property type="match status" value="8"/>
</dbReference>
<evidence type="ECO:0000313" key="3">
    <source>
        <dbReference type="EMBL" id="GAA4052750.1"/>
    </source>
</evidence>
<evidence type="ECO:0000313" key="4">
    <source>
        <dbReference type="Proteomes" id="UP001501469"/>
    </source>
</evidence>
<dbReference type="SUPFAM" id="SSF51126">
    <property type="entry name" value="Pectin lyase-like"/>
    <property type="match status" value="1"/>
</dbReference>
<evidence type="ECO:0000259" key="2">
    <source>
        <dbReference type="Pfam" id="PF13229"/>
    </source>
</evidence>
<keyword evidence="4" id="KW-1185">Reference proteome</keyword>
<dbReference type="Proteomes" id="UP001501469">
    <property type="component" value="Unassembled WGS sequence"/>
</dbReference>
<name>A0ABP7UUC4_9BACT</name>
<keyword evidence="1" id="KW-0732">Signal</keyword>
<dbReference type="InterPro" id="IPR022441">
    <property type="entry name" value="Para_beta_helix_rpt-2"/>
</dbReference>
<dbReference type="InterPro" id="IPR012334">
    <property type="entry name" value="Pectin_lyas_fold"/>
</dbReference>
<dbReference type="Gene3D" id="2.160.20.10">
    <property type="entry name" value="Single-stranded right-handed beta-helix, Pectin lyase-like"/>
    <property type="match status" value="3"/>
</dbReference>
<protein>
    <recommendedName>
        <fullName evidence="2">Right handed beta helix domain-containing protein</fullName>
    </recommendedName>
</protein>
<dbReference type="SUPFAM" id="SSF49785">
    <property type="entry name" value="Galactose-binding domain-like"/>
    <property type="match status" value="1"/>
</dbReference>
<dbReference type="PANTHER" id="PTHR36453:SF1">
    <property type="entry name" value="RIGHT HANDED BETA HELIX DOMAIN-CONTAINING PROTEIN"/>
    <property type="match status" value="1"/>
</dbReference>
<reference evidence="4" key="1">
    <citation type="journal article" date="2019" name="Int. J. Syst. Evol. Microbiol.">
        <title>The Global Catalogue of Microorganisms (GCM) 10K type strain sequencing project: providing services to taxonomists for standard genome sequencing and annotation.</title>
        <authorList>
            <consortium name="The Broad Institute Genomics Platform"/>
            <consortium name="The Broad Institute Genome Sequencing Center for Infectious Disease"/>
            <person name="Wu L."/>
            <person name="Ma J."/>
        </authorList>
    </citation>
    <scope>NUCLEOTIDE SEQUENCE [LARGE SCALE GENOMIC DNA]</scope>
    <source>
        <strain evidence="4">JCM 17225</strain>
    </source>
</reference>
<dbReference type="InterPro" id="IPR008979">
    <property type="entry name" value="Galactose-bd-like_sf"/>
</dbReference>
<dbReference type="InterPro" id="IPR039448">
    <property type="entry name" value="Beta_helix"/>
</dbReference>
<dbReference type="PANTHER" id="PTHR36453">
    <property type="entry name" value="SECRETED PROTEIN-RELATED"/>
    <property type="match status" value="1"/>
</dbReference>
<dbReference type="RefSeq" id="WP_345059058.1">
    <property type="nucleotide sequence ID" value="NZ_BAABDK010000033.1"/>
</dbReference>
<accession>A0ABP7UUC4</accession>
<feature type="signal peptide" evidence="1">
    <location>
        <begin position="1"/>
        <end position="18"/>
    </location>
</feature>
<dbReference type="NCBIfam" id="TIGR03804">
    <property type="entry name" value="para_beta_helix"/>
    <property type="match status" value="1"/>
</dbReference>
<dbReference type="InterPro" id="IPR011050">
    <property type="entry name" value="Pectin_lyase_fold/virulence"/>
</dbReference>
<gene>
    <name evidence="3" type="ORF">GCM10022409_44560</name>
</gene>
<sequence>MKHFILAALLLGGLPARSATYYVAATGNDANTAAQAQNATTPWQSLARLDAAMPLLQPGDQVLFRRGDVFRGQLAITRSGTSGAPLTFGAFGPATAAAPVLSGSTPLNGWTSAGPNLWEAPCAAGTAVTDLYAPNGRALPLGRHPNLSAPNKGYLTIASHSGNTGLTAPQLSGNWTGATAVVRSIRWVLDRAPVTGHSGTTLTLGAFESPFYTSGGLPDGWGFFLQNHPATLDQTGEWYYYPARATLRLYATTAPADGALSATTAAPSGVVIRNQQYLTLENLTIAQTAHIALEGTNVSHLVVRGMQILGADENGVLLSGSGSDVLLENNLIRGVNNNAVSVDSYTDFTFRNNTVRNTGVVPGRGLGGDGQYYTFGISNSNRVALENNTLDSCGYVGLAYFGTSNISVARNLISNFCLTKDDGGGIYTYNGAPPANNVNARITDNIILNGVGAPEGAVGQTFMPANGIYLDDCTRNVTVQGNTVAECGYAGIYLHGNSDVAVSGNTSFNNGAQLVIAAAVSCASTGHTVQNNVLVSTRPDALVADYRVLLANLPQLGTLSGNYYAQPFSNALHIRYDNQNYTLGEWQSRFNQDAGSVGSPVRFRPFRVQSFISPEKIANGSFTTGINNWGSSSSAGSPVITWDNANALGSGGSLRMASNAAAPNGGPMQALASVGGVTLGQNYVLRFDARSSAGTKLLEVFLIQGSNAYADLTPSRQVVELTPTARAYELHLLTTAAHANALALLQTPEDNRTVWVDNVTVREATLAPASLADSVRFEYNATAVARTVALPAGMRYVDVRNASYSGSLVLAPFTSVVLLRVNGAAPLAAWPAATHAVALWPNPASAMSTLDMRALPTGSYEVAICDATGRTVRRLALSGGQTHRLSLAELPPGVFLLHGQGGGARFALRLLKE</sequence>
<dbReference type="Gene3D" id="2.60.120.260">
    <property type="entry name" value="Galactose-binding domain-like"/>
    <property type="match status" value="1"/>
</dbReference>
<feature type="chain" id="PRO_5046926260" description="Right handed beta helix domain-containing protein" evidence="1">
    <location>
        <begin position="19"/>
        <end position="913"/>
    </location>
</feature>
<dbReference type="InterPro" id="IPR006626">
    <property type="entry name" value="PbH1"/>
</dbReference>
<dbReference type="Pfam" id="PF13229">
    <property type="entry name" value="Beta_helix"/>
    <property type="match status" value="1"/>
</dbReference>